<dbReference type="EMBL" id="JASCSA010000017">
    <property type="protein sequence ID" value="MDI5885835.1"/>
    <property type="molecule type" value="Genomic_DNA"/>
</dbReference>
<keyword evidence="3" id="KW-1185">Reference proteome</keyword>
<protein>
    <submittedName>
        <fullName evidence="2">DUF938 domain-containing protein</fullName>
    </submittedName>
</protein>
<feature type="region of interest" description="Disordered" evidence="1">
    <location>
        <begin position="1"/>
        <end position="40"/>
    </location>
</feature>
<reference evidence="2 3" key="1">
    <citation type="submission" date="2023-04" db="EMBL/GenBank/DDBJ databases">
        <authorList>
            <person name="Otstavnykh N."/>
            <person name="Seitkalieva A."/>
            <person name="Bystritskaya E."/>
        </authorList>
    </citation>
    <scope>NUCLEOTIDE SEQUENCE [LARGE SCALE GENOMIC DNA]</scope>
    <source>
        <strain evidence="2 3">NRIC 0815</strain>
    </source>
</reference>
<dbReference type="RefSeq" id="WP_284727446.1">
    <property type="nucleotide sequence ID" value="NZ_JASCSA010000017.1"/>
</dbReference>
<evidence type="ECO:0000313" key="3">
    <source>
        <dbReference type="Proteomes" id="UP001229025"/>
    </source>
</evidence>
<evidence type="ECO:0000256" key="1">
    <source>
        <dbReference type="SAM" id="MobiDB-lite"/>
    </source>
</evidence>
<organism evidence="2 3">
    <name type="scientific">Cobetia amphilecti</name>
    <dbReference type="NCBI Taxonomy" id="1055104"/>
    <lineage>
        <taxon>Bacteria</taxon>
        <taxon>Pseudomonadati</taxon>
        <taxon>Pseudomonadota</taxon>
        <taxon>Gammaproteobacteria</taxon>
        <taxon>Oceanospirillales</taxon>
        <taxon>Halomonadaceae</taxon>
        <taxon>Cobetia</taxon>
    </lineage>
</organism>
<evidence type="ECO:0000313" key="2">
    <source>
        <dbReference type="EMBL" id="MDI5885835.1"/>
    </source>
</evidence>
<dbReference type="PANTHER" id="PTHR20974">
    <property type="entry name" value="UPF0585 PROTEIN CG18661"/>
    <property type="match status" value="1"/>
</dbReference>
<gene>
    <name evidence="2" type="ORF">QLT01_15930</name>
</gene>
<dbReference type="Proteomes" id="UP001229025">
    <property type="component" value="Unassembled WGS sequence"/>
</dbReference>
<accession>A0ABT6USZ7</accession>
<dbReference type="Gene3D" id="3.40.50.150">
    <property type="entry name" value="Vaccinia Virus protein VP39"/>
    <property type="match status" value="1"/>
</dbReference>
<proteinExistence type="predicted"/>
<dbReference type="Pfam" id="PF06080">
    <property type="entry name" value="DUF938"/>
    <property type="match status" value="1"/>
</dbReference>
<dbReference type="PANTHER" id="PTHR20974:SF0">
    <property type="entry name" value="UPF0585 PROTEIN CG18661"/>
    <property type="match status" value="1"/>
</dbReference>
<dbReference type="InterPro" id="IPR010342">
    <property type="entry name" value="DUF938"/>
</dbReference>
<comment type="caution">
    <text evidence="2">The sequence shown here is derived from an EMBL/GenBank/DDBJ whole genome shotgun (WGS) entry which is preliminary data.</text>
</comment>
<reference evidence="3" key="2">
    <citation type="submission" date="2023-07" db="EMBL/GenBank/DDBJ databases">
        <title>Genome-based characterization of strain KMM 296 and proposal for reclassification of Cobetia litoralis and Cobetia pacifica, and emended description of the species Cobetia amphilecti and Cobetia marina.</title>
        <authorList>
            <person name="Balabanova L."/>
            <person name="Nedashkovskaya O."/>
        </authorList>
    </citation>
    <scope>NUCLEOTIDE SEQUENCE [LARGE SCALE GENOMIC DNA]</scope>
    <source>
        <strain evidence="3">NRIC 0815</strain>
    </source>
</reference>
<sequence length="227" mass="24857">MSCPPAPEVPESLPLADASSPVRPTPQELSEPSRLASPAAARNRDAILGVLREVMGESRRVLELASGSGEHAVHFASGLPHLCWQPTDASARALASIVAWREEASLPNLQAPLALDVLDPWPEVTFDSLVAINLIHISPWRVTSELMLQAGRRLPKDGVLYLYGPYKRGGQHTAPSNEGFDVQLKSRNPLWGVRDLETVIEEAERNGLRLDKVVEMPANNLSVVFRR</sequence>
<dbReference type="SUPFAM" id="SSF53335">
    <property type="entry name" value="S-adenosyl-L-methionine-dependent methyltransferases"/>
    <property type="match status" value="1"/>
</dbReference>
<name>A0ABT6USZ7_9GAMM</name>
<dbReference type="InterPro" id="IPR029063">
    <property type="entry name" value="SAM-dependent_MTases_sf"/>
</dbReference>